<dbReference type="InterPro" id="IPR001610">
    <property type="entry name" value="PAC"/>
</dbReference>
<dbReference type="Proteomes" id="UP000613011">
    <property type="component" value="Unassembled WGS sequence"/>
</dbReference>
<dbReference type="SMART" id="SM00388">
    <property type="entry name" value="HisKA"/>
    <property type="match status" value="1"/>
</dbReference>
<feature type="domain" description="PAC" evidence="10">
    <location>
        <begin position="222"/>
        <end position="274"/>
    </location>
</feature>
<feature type="domain" description="Histidine kinase" evidence="8">
    <location>
        <begin position="451"/>
        <end position="666"/>
    </location>
</feature>
<dbReference type="InterPro" id="IPR003018">
    <property type="entry name" value="GAF"/>
</dbReference>
<evidence type="ECO:0000256" key="3">
    <source>
        <dbReference type="ARBA" id="ARBA00012438"/>
    </source>
</evidence>
<dbReference type="Pfam" id="PF13426">
    <property type="entry name" value="PAS_9"/>
    <property type="match status" value="1"/>
</dbReference>
<dbReference type="InterPro" id="IPR004358">
    <property type="entry name" value="Sig_transdc_His_kin-like_C"/>
</dbReference>
<proteinExistence type="predicted"/>
<dbReference type="Pfam" id="PF00512">
    <property type="entry name" value="HisKA"/>
    <property type="match status" value="1"/>
</dbReference>
<dbReference type="InterPro" id="IPR035965">
    <property type="entry name" value="PAS-like_dom_sf"/>
</dbReference>
<evidence type="ECO:0000256" key="6">
    <source>
        <dbReference type="ARBA" id="ARBA00022777"/>
    </source>
</evidence>
<dbReference type="PANTHER" id="PTHR43547:SF2">
    <property type="entry name" value="HYBRID SIGNAL TRANSDUCTION HISTIDINE KINASE C"/>
    <property type="match status" value="1"/>
</dbReference>
<dbReference type="RefSeq" id="WP_201682103.1">
    <property type="nucleotide sequence ID" value="NZ_JAEQNA010000001.1"/>
</dbReference>
<protein>
    <recommendedName>
        <fullName evidence="3">histidine kinase</fullName>
        <ecNumber evidence="3">2.7.13.3</ecNumber>
    </recommendedName>
</protein>
<dbReference type="PROSITE" id="PS50113">
    <property type="entry name" value="PAC"/>
    <property type="match status" value="1"/>
</dbReference>
<evidence type="ECO:0000259" key="8">
    <source>
        <dbReference type="PROSITE" id="PS50109"/>
    </source>
</evidence>
<dbReference type="InterPro" id="IPR000700">
    <property type="entry name" value="PAS-assoc_C"/>
</dbReference>
<gene>
    <name evidence="11" type="ORF">JI739_01685</name>
</gene>
<feature type="domain" description="PAS" evidence="9">
    <location>
        <begin position="148"/>
        <end position="218"/>
    </location>
</feature>
<dbReference type="EC" id="2.7.13.3" evidence="3"/>
<dbReference type="Gene3D" id="3.30.565.10">
    <property type="entry name" value="Histidine kinase-like ATPase, C-terminal domain"/>
    <property type="match status" value="1"/>
</dbReference>
<dbReference type="InterPro" id="IPR003594">
    <property type="entry name" value="HATPase_dom"/>
</dbReference>
<dbReference type="Gene3D" id="1.10.287.130">
    <property type="match status" value="1"/>
</dbReference>
<dbReference type="Pfam" id="PF08448">
    <property type="entry name" value="PAS_4"/>
    <property type="match status" value="1"/>
</dbReference>
<evidence type="ECO:0000256" key="1">
    <source>
        <dbReference type="ARBA" id="ARBA00000085"/>
    </source>
</evidence>
<dbReference type="SMART" id="SM00065">
    <property type="entry name" value="GAF"/>
    <property type="match status" value="1"/>
</dbReference>
<dbReference type="CDD" id="cd00082">
    <property type="entry name" value="HisKA"/>
    <property type="match status" value="1"/>
</dbReference>
<dbReference type="InterPro" id="IPR000014">
    <property type="entry name" value="PAS"/>
</dbReference>
<dbReference type="InterPro" id="IPR013656">
    <property type="entry name" value="PAS_4"/>
</dbReference>
<dbReference type="PROSITE" id="PS50109">
    <property type="entry name" value="HIS_KIN"/>
    <property type="match status" value="1"/>
</dbReference>
<dbReference type="Pfam" id="PF02518">
    <property type="entry name" value="HATPase_c"/>
    <property type="match status" value="1"/>
</dbReference>
<dbReference type="Gene3D" id="3.30.450.20">
    <property type="entry name" value="PAS domain"/>
    <property type="match status" value="2"/>
</dbReference>
<feature type="region of interest" description="Disordered" evidence="7">
    <location>
        <begin position="1"/>
        <end position="22"/>
    </location>
</feature>
<dbReference type="Gene3D" id="3.30.450.40">
    <property type="match status" value="1"/>
</dbReference>
<dbReference type="SMART" id="SM00387">
    <property type="entry name" value="HATPase_c"/>
    <property type="match status" value="1"/>
</dbReference>
<dbReference type="SUPFAM" id="SSF55874">
    <property type="entry name" value="ATPase domain of HSP90 chaperone/DNA topoisomerase II/histidine kinase"/>
    <property type="match status" value="1"/>
</dbReference>
<dbReference type="InterPro" id="IPR029016">
    <property type="entry name" value="GAF-like_dom_sf"/>
</dbReference>
<dbReference type="SMART" id="SM00091">
    <property type="entry name" value="PAS"/>
    <property type="match status" value="2"/>
</dbReference>
<dbReference type="InterPro" id="IPR036097">
    <property type="entry name" value="HisK_dim/P_sf"/>
</dbReference>
<dbReference type="FunFam" id="3.30.565.10:FF:000006">
    <property type="entry name" value="Sensor histidine kinase WalK"/>
    <property type="match status" value="1"/>
</dbReference>
<dbReference type="PANTHER" id="PTHR43547">
    <property type="entry name" value="TWO-COMPONENT HISTIDINE KINASE"/>
    <property type="match status" value="1"/>
</dbReference>
<dbReference type="GO" id="GO:0005886">
    <property type="term" value="C:plasma membrane"/>
    <property type="evidence" value="ECO:0007669"/>
    <property type="project" value="UniProtKB-SubCell"/>
</dbReference>
<keyword evidence="4" id="KW-0597">Phosphoprotein</keyword>
<sequence>MTALEQGQPAPADGGRHSADAPSRDQLAHMALDRLPTMVGYWSADQRCRFANAASLRWFGVDPRELIGRRISELLGPTLYARNLPYIERVLRGEPQEFEREIPDPAGGPPRHSLASYLPDLADGVRGFFVSITDISPIKRTELSLRESEERFRLTLDEAPIGMALVGTDGRFLRVNQVLCELLGYTEQELVGLTFQAVTHPSDLQLDLALAERLARGEIPRFTLEKRYMRKDGSIVHVSLSRSVLRGPSGEPVHFIFQVEDITERKRSEQEQELMADVGPVVDSNLDVDAIVDRVTELVTRRVADHCVLVTTDTGSTRTGPAATTEQGHAPSLAQLLLGGHVLPEVMRSREPMLLQRPSCEELVGTIRSELHQRLLAAMEITSVLAVPLLRGDRVLGALALVATRGSRAYDERDVRLATRLAWRTALGLDNARLYSESRKAIALRDEVLAIVAHDLRNPLSAIANQAALLRRRAQPRAGTEASASDTIQRAASRMARLIEDLLDVGRMEAGQLSVAPAVVPAKAVLLECAQSQLDLADQSRIALHVDVPRELPALWADRDRLLQVLENLIGNALKFTGPNGRVTLGAQARERDVLFIVRDTGAGIAPEHLPHLFDRFWQARRAERHGAGLGLPIAKGLVEAHGGTMWVESEPGQGATFYFTIARAPQPHPTAQTPEPDRP</sequence>
<comment type="catalytic activity">
    <reaction evidence="1">
        <text>ATP + protein L-histidine = ADP + protein N-phospho-L-histidine.</text>
        <dbReference type="EC" id="2.7.13.3"/>
    </reaction>
</comment>
<dbReference type="InterPro" id="IPR003661">
    <property type="entry name" value="HisK_dim/P_dom"/>
</dbReference>
<dbReference type="AlphaFoldDB" id="A0A937D382"/>
<organism evidence="11 12">
    <name type="scientific">Ramlibacter aurantiacus</name>
    <dbReference type="NCBI Taxonomy" id="2801330"/>
    <lineage>
        <taxon>Bacteria</taxon>
        <taxon>Pseudomonadati</taxon>
        <taxon>Pseudomonadota</taxon>
        <taxon>Betaproteobacteria</taxon>
        <taxon>Burkholderiales</taxon>
        <taxon>Comamonadaceae</taxon>
        <taxon>Ramlibacter</taxon>
    </lineage>
</organism>
<comment type="caution">
    <text evidence="11">The sequence shown here is derived from an EMBL/GenBank/DDBJ whole genome shotgun (WGS) entry which is preliminary data.</text>
</comment>
<feature type="domain" description="PAS" evidence="9">
    <location>
        <begin position="24"/>
        <end position="94"/>
    </location>
</feature>
<keyword evidence="5" id="KW-0808">Transferase</keyword>
<dbReference type="EMBL" id="JAEQNA010000001">
    <property type="protein sequence ID" value="MBL0419047.1"/>
    <property type="molecule type" value="Genomic_DNA"/>
</dbReference>
<dbReference type="GO" id="GO:0000155">
    <property type="term" value="F:phosphorelay sensor kinase activity"/>
    <property type="evidence" value="ECO:0007669"/>
    <property type="project" value="InterPro"/>
</dbReference>
<evidence type="ECO:0000256" key="5">
    <source>
        <dbReference type="ARBA" id="ARBA00022679"/>
    </source>
</evidence>
<evidence type="ECO:0000256" key="2">
    <source>
        <dbReference type="ARBA" id="ARBA00004429"/>
    </source>
</evidence>
<dbReference type="SUPFAM" id="SSF47384">
    <property type="entry name" value="Homodimeric domain of signal transducing histidine kinase"/>
    <property type="match status" value="1"/>
</dbReference>
<dbReference type="CDD" id="cd00130">
    <property type="entry name" value="PAS"/>
    <property type="match status" value="2"/>
</dbReference>
<reference evidence="11" key="1">
    <citation type="submission" date="2021-01" db="EMBL/GenBank/DDBJ databases">
        <title>Ramlibacter sp. strain AW1 16S ribosomal RNA gene Genome sequencing and assembly.</title>
        <authorList>
            <person name="Kang M."/>
        </authorList>
    </citation>
    <scope>NUCLEOTIDE SEQUENCE</scope>
    <source>
        <strain evidence="11">AW1</strain>
    </source>
</reference>
<dbReference type="PRINTS" id="PR00344">
    <property type="entry name" value="BCTRLSENSOR"/>
</dbReference>
<keyword evidence="12" id="KW-1185">Reference proteome</keyword>
<dbReference type="NCBIfam" id="TIGR00229">
    <property type="entry name" value="sensory_box"/>
    <property type="match status" value="2"/>
</dbReference>
<evidence type="ECO:0000313" key="12">
    <source>
        <dbReference type="Proteomes" id="UP000613011"/>
    </source>
</evidence>
<evidence type="ECO:0000256" key="7">
    <source>
        <dbReference type="SAM" id="MobiDB-lite"/>
    </source>
</evidence>
<dbReference type="SUPFAM" id="SSF55785">
    <property type="entry name" value="PYP-like sensor domain (PAS domain)"/>
    <property type="match status" value="2"/>
</dbReference>
<evidence type="ECO:0000256" key="4">
    <source>
        <dbReference type="ARBA" id="ARBA00022553"/>
    </source>
</evidence>
<dbReference type="CDD" id="cd16922">
    <property type="entry name" value="HATPase_EvgS-ArcB-TorS-like"/>
    <property type="match status" value="1"/>
</dbReference>
<evidence type="ECO:0000313" key="11">
    <source>
        <dbReference type="EMBL" id="MBL0419047.1"/>
    </source>
</evidence>
<dbReference type="Pfam" id="PF13185">
    <property type="entry name" value="GAF_2"/>
    <property type="match status" value="1"/>
</dbReference>
<dbReference type="SUPFAM" id="SSF55781">
    <property type="entry name" value="GAF domain-like"/>
    <property type="match status" value="1"/>
</dbReference>
<accession>A0A937D382</accession>
<dbReference type="InterPro" id="IPR036890">
    <property type="entry name" value="HATPase_C_sf"/>
</dbReference>
<evidence type="ECO:0000259" key="10">
    <source>
        <dbReference type="PROSITE" id="PS50113"/>
    </source>
</evidence>
<dbReference type="PROSITE" id="PS50112">
    <property type="entry name" value="PAS"/>
    <property type="match status" value="2"/>
</dbReference>
<comment type="subcellular location">
    <subcellularLocation>
        <location evidence="2">Cell inner membrane</location>
        <topology evidence="2">Multi-pass membrane protein</topology>
    </subcellularLocation>
</comment>
<keyword evidence="6" id="KW-0418">Kinase</keyword>
<evidence type="ECO:0000259" key="9">
    <source>
        <dbReference type="PROSITE" id="PS50112"/>
    </source>
</evidence>
<dbReference type="SMART" id="SM00086">
    <property type="entry name" value="PAC"/>
    <property type="match status" value="1"/>
</dbReference>
<name>A0A937D382_9BURK</name>
<dbReference type="InterPro" id="IPR005467">
    <property type="entry name" value="His_kinase_dom"/>
</dbReference>